<keyword evidence="1" id="KW-1133">Transmembrane helix</keyword>
<dbReference type="KEGG" id="uam:UABAM_02782"/>
<dbReference type="EMBL" id="AP019860">
    <property type="protein sequence ID" value="BBM84422.1"/>
    <property type="molecule type" value="Genomic_DNA"/>
</dbReference>
<feature type="transmembrane region" description="Helical" evidence="1">
    <location>
        <begin position="128"/>
        <end position="154"/>
    </location>
</feature>
<dbReference type="AlphaFoldDB" id="A0A5S9F3F1"/>
<gene>
    <name evidence="2" type="ORF">UABAM_02782</name>
</gene>
<name>A0A5S9F3F1_UABAM</name>
<evidence type="ECO:0000313" key="3">
    <source>
        <dbReference type="Proteomes" id="UP000326354"/>
    </source>
</evidence>
<accession>A0A5S9F3F1</accession>
<evidence type="ECO:0000256" key="1">
    <source>
        <dbReference type="SAM" id="Phobius"/>
    </source>
</evidence>
<organism evidence="2 3">
    <name type="scientific">Uabimicrobium amorphum</name>
    <dbReference type="NCBI Taxonomy" id="2596890"/>
    <lineage>
        <taxon>Bacteria</taxon>
        <taxon>Pseudomonadati</taxon>
        <taxon>Planctomycetota</taxon>
        <taxon>Candidatus Uabimicrobiia</taxon>
        <taxon>Candidatus Uabimicrobiales</taxon>
        <taxon>Candidatus Uabimicrobiaceae</taxon>
        <taxon>Candidatus Uabimicrobium</taxon>
    </lineage>
</organism>
<dbReference type="Gene3D" id="1.10.1200.10">
    <property type="entry name" value="ACP-like"/>
    <property type="match status" value="1"/>
</dbReference>
<keyword evidence="3" id="KW-1185">Reference proteome</keyword>
<dbReference type="InterPro" id="IPR036736">
    <property type="entry name" value="ACP-like_sf"/>
</dbReference>
<evidence type="ECO:0000313" key="2">
    <source>
        <dbReference type="EMBL" id="BBM84422.1"/>
    </source>
</evidence>
<dbReference type="SUPFAM" id="SSF47336">
    <property type="entry name" value="ACP-like"/>
    <property type="match status" value="1"/>
</dbReference>
<dbReference type="Proteomes" id="UP000326354">
    <property type="component" value="Chromosome"/>
</dbReference>
<proteinExistence type="predicted"/>
<keyword evidence="1" id="KW-0472">Membrane</keyword>
<keyword evidence="1" id="KW-0812">Transmembrane</keyword>
<dbReference type="RefSeq" id="WP_151968578.1">
    <property type="nucleotide sequence ID" value="NZ_AP019860.1"/>
</dbReference>
<reference evidence="2 3" key="1">
    <citation type="submission" date="2019-08" db="EMBL/GenBank/DDBJ databases">
        <title>Complete genome sequence of Candidatus Uab amorphum.</title>
        <authorList>
            <person name="Shiratori T."/>
            <person name="Suzuki S."/>
            <person name="Kakizawa Y."/>
            <person name="Ishida K."/>
        </authorList>
    </citation>
    <scope>NUCLEOTIDE SEQUENCE [LARGE SCALE GENOMIC DNA]</scope>
    <source>
        <strain evidence="2 3">SRT547</strain>
    </source>
</reference>
<sequence length="223" mass="26196">MEKVEIDFLNFLEVISDLETSFNIEIGIDDEYFCKAITVQDFINFILSLFKQRKKTDSCSTFKVARKVQHYFEQNLGVGKNKIRKKTPLSSIFLTNNLQEWEKFRTSLPYRIKRAWVSSSLTRLDKSLMLMSATMFCVHFSFAVFTSALSYFLIKILPKKTSHLRLPHETFGDLVHSIVAQNYYAVQRNNCYNEKEVKNIILKHLCEITLENTIDTKKQLYFV</sequence>
<protein>
    <submittedName>
        <fullName evidence="2">Acyl carrier protein</fullName>
    </submittedName>
</protein>